<reference evidence="1" key="1">
    <citation type="journal article" date="2012" name="Science">
        <title>Fermentation, hydrogen, and sulfur metabolism in multiple uncultivated bacterial phyla.</title>
        <authorList>
            <person name="Wrighton K.C."/>
            <person name="Thomas B.C."/>
            <person name="Sharon I."/>
            <person name="Miller C.S."/>
            <person name="Castelle C.J."/>
            <person name="VerBerkmoes N.C."/>
            <person name="Wilkins M.J."/>
            <person name="Hettich R.L."/>
            <person name="Lipton M.S."/>
            <person name="Williams K.H."/>
            <person name="Long P.E."/>
            <person name="Banfield J.F."/>
        </authorList>
    </citation>
    <scope>NUCLEOTIDE SEQUENCE [LARGE SCALE GENOMIC DNA]</scope>
</reference>
<comment type="caution">
    <text evidence="1">The sequence shown here is derived from an EMBL/GenBank/DDBJ whole genome shotgun (WGS) entry which is preliminary data.</text>
</comment>
<gene>
    <name evidence="1" type="ORF">ACD_80C00048G0009</name>
</gene>
<evidence type="ECO:0000313" key="1">
    <source>
        <dbReference type="EMBL" id="EKD25464.1"/>
    </source>
</evidence>
<organism evidence="1">
    <name type="scientific">uncultured bacterium</name>
    <name type="common">gcode 4</name>
    <dbReference type="NCBI Taxonomy" id="1234023"/>
    <lineage>
        <taxon>Bacteria</taxon>
        <taxon>environmental samples</taxon>
    </lineage>
</organism>
<dbReference type="EMBL" id="AMFJ01036055">
    <property type="protein sequence ID" value="EKD25464.1"/>
    <property type="molecule type" value="Genomic_DNA"/>
</dbReference>
<dbReference type="AlphaFoldDB" id="K1YJ93"/>
<proteinExistence type="predicted"/>
<accession>K1YJ93</accession>
<protein>
    <submittedName>
        <fullName evidence="1">Uncharacterized protein</fullName>
    </submittedName>
</protein>
<sequence length="67" mass="7584">MLNLHAQSKFNIPLTSTQKDEFFDLAEGTGQFNEINSNRKEAGEPPLYETRDAVLTIADLELAREMN</sequence>
<name>K1YJ93_9BACT</name>